<dbReference type="InterPro" id="IPR002937">
    <property type="entry name" value="Amino_oxidase"/>
</dbReference>
<proteinExistence type="predicted"/>
<dbReference type="PANTHER" id="PTHR10742">
    <property type="entry name" value="FLAVIN MONOAMINE OXIDASE"/>
    <property type="match status" value="1"/>
</dbReference>
<feature type="non-terminal residue" evidence="2">
    <location>
        <position position="1"/>
    </location>
</feature>
<gene>
    <name evidence="2" type="ORF">OESDEN_19017</name>
</gene>
<dbReference type="Gene3D" id="3.50.50.60">
    <property type="entry name" value="FAD/NAD(P)-binding domain"/>
    <property type="match status" value="1"/>
</dbReference>
<evidence type="ECO:0000313" key="2">
    <source>
        <dbReference type="EMBL" id="KHJ81297.1"/>
    </source>
</evidence>
<dbReference type="SUPFAM" id="SSF51905">
    <property type="entry name" value="FAD/NAD(P)-binding domain"/>
    <property type="match status" value="1"/>
</dbReference>
<dbReference type="InterPro" id="IPR050281">
    <property type="entry name" value="Flavin_monoamine_oxidase"/>
</dbReference>
<protein>
    <recommendedName>
        <fullName evidence="1">Amine oxidase domain-containing protein</fullName>
    </recommendedName>
</protein>
<name>A0A0B1SCM2_OESDE</name>
<keyword evidence="3" id="KW-1185">Reference proteome</keyword>
<accession>A0A0B1SCM2</accession>
<reference evidence="2 3" key="1">
    <citation type="submission" date="2014-03" db="EMBL/GenBank/DDBJ databases">
        <title>Draft genome of the hookworm Oesophagostomum dentatum.</title>
        <authorList>
            <person name="Mitreva M."/>
        </authorList>
    </citation>
    <scope>NUCLEOTIDE SEQUENCE [LARGE SCALE GENOMIC DNA]</scope>
    <source>
        <strain evidence="2 3">OD-Hann</strain>
    </source>
</reference>
<dbReference type="PANTHER" id="PTHR10742:SF407">
    <property type="entry name" value="AMINE OXIDASE DOMAIN-CONTAINING PROTEIN"/>
    <property type="match status" value="1"/>
</dbReference>
<dbReference type="GO" id="GO:0046592">
    <property type="term" value="F:polyamine oxidase activity"/>
    <property type="evidence" value="ECO:0007669"/>
    <property type="project" value="TreeGrafter"/>
</dbReference>
<dbReference type="Pfam" id="PF01593">
    <property type="entry name" value="Amino_oxidase"/>
    <property type="match status" value="1"/>
</dbReference>
<evidence type="ECO:0000259" key="1">
    <source>
        <dbReference type="Pfam" id="PF01593"/>
    </source>
</evidence>
<organism evidence="2 3">
    <name type="scientific">Oesophagostomum dentatum</name>
    <name type="common">Nodular worm</name>
    <dbReference type="NCBI Taxonomy" id="61180"/>
    <lineage>
        <taxon>Eukaryota</taxon>
        <taxon>Metazoa</taxon>
        <taxon>Ecdysozoa</taxon>
        <taxon>Nematoda</taxon>
        <taxon>Chromadorea</taxon>
        <taxon>Rhabditida</taxon>
        <taxon>Rhabditina</taxon>
        <taxon>Rhabditomorpha</taxon>
        <taxon>Strongyloidea</taxon>
        <taxon>Strongylidae</taxon>
        <taxon>Oesophagostomum</taxon>
    </lineage>
</organism>
<dbReference type="EMBL" id="KN591447">
    <property type="protein sequence ID" value="KHJ81297.1"/>
    <property type="molecule type" value="Genomic_DNA"/>
</dbReference>
<dbReference type="InterPro" id="IPR036188">
    <property type="entry name" value="FAD/NAD-bd_sf"/>
</dbReference>
<dbReference type="Proteomes" id="UP000053660">
    <property type="component" value="Unassembled WGS sequence"/>
</dbReference>
<dbReference type="AlphaFoldDB" id="A0A0B1SCM2"/>
<feature type="domain" description="Amine oxidase" evidence="1">
    <location>
        <begin position="7"/>
        <end position="80"/>
    </location>
</feature>
<sequence>THLVDFRHSWITDPLIGGSYSYLTPDSVKFVPDAFTRMSEPVIIDHKPVLCFAGEHTHPTMYQTTVGAYESGEREAHRILRYLFLEAS</sequence>
<evidence type="ECO:0000313" key="3">
    <source>
        <dbReference type="Proteomes" id="UP000053660"/>
    </source>
</evidence>
<dbReference type="OrthoDB" id="5046242at2759"/>